<accession>A0A5B0MSY3</accession>
<reference evidence="1 2" key="1">
    <citation type="submission" date="2019-05" db="EMBL/GenBank/DDBJ databases">
        <title>Emergence of the Ug99 lineage of the wheat stem rust pathogen through somatic hybridization.</title>
        <authorList>
            <person name="Li F."/>
            <person name="Upadhyaya N.M."/>
            <person name="Sperschneider J."/>
            <person name="Matny O."/>
            <person name="Nguyen-Phuc H."/>
            <person name="Mago R."/>
            <person name="Raley C."/>
            <person name="Miller M.E."/>
            <person name="Silverstein K.A.T."/>
            <person name="Henningsen E."/>
            <person name="Hirsch C.D."/>
            <person name="Visser B."/>
            <person name="Pretorius Z.A."/>
            <person name="Steffenson B.J."/>
            <person name="Schwessinger B."/>
            <person name="Dodds P.N."/>
            <person name="Figueroa M."/>
        </authorList>
    </citation>
    <scope>NUCLEOTIDE SEQUENCE [LARGE SCALE GENOMIC DNA]</scope>
    <source>
        <strain evidence="1 2">Ug99</strain>
    </source>
</reference>
<protein>
    <submittedName>
        <fullName evidence="1">Uncharacterized protein</fullName>
    </submittedName>
</protein>
<dbReference type="EMBL" id="VDEP01000445">
    <property type="protein sequence ID" value="KAA1078999.1"/>
    <property type="molecule type" value="Genomic_DNA"/>
</dbReference>
<dbReference type="AlphaFoldDB" id="A0A5B0MSY3"/>
<evidence type="ECO:0000313" key="2">
    <source>
        <dbReference type="Proteomes" id="UP000325313"/>
    </source>
</evidence>
<dbReference type="Proteomes" id="UP000325313">
    <property type="component" value="Unassembled WGS sequence"/>
</dbReference>
<gene>
    <name evidence="1" type="ORF">PGTUg99_019988</name>
</gene>
<comment type="caution">
    <text evidence="1">The sequence shown here is derived from an EMBL/GenBank/DDBJ whole genome shotgun (WGS) entry which is preliminary data.</text>
</comment>
<evidence type="ECO:0000313" key="1">
    <source>
        <dbReference type="EMBL" id="KAA1078999.1"/>
    </source>
</evidence>
<proteinExistence type="predicted"/>
<sequence>MDAVLAQTMTHYGGAPKPLYSKAAGSLSSTSPCTSDLSKDSGLMLMREFQGSAAMLE</sequence>
<organism evidence="1 2">
    <name type="scientific">Puccinia graminis f. sp. tritici</name>
    <dbReference type="NCBI Taxonomy" id="56615"/>
    <lineage>
        <taxon>Eukaryota</taxon>
        <taxon>Fungi</taxon>
        <taxon>Dikarya</taxon>
        <taxon>Basidiomycota</taxon>
        <taxon>Pucciniomycotina</taxon>
        <taxon>Pucciniomycetes</taxon>
        <taxon>Pucciniales</taxon>
        <taxon>Pucciniaceae</taxon>
        <taxon>Puccinia</taxon>
    </lineage>
</organism>
<name>A0A5B0MSY3_PUCGR</name>